<proteinExistence type="predicted"/>
<evidence type="ECO:0000256" key="1">
    <source>
        <dbReference type="SAM" id="MobiDB-lite"/>
    </source>
</evidence>
<comment type="caution">
    <text evidence="4">The sequence shown here is derived from an EMBL/GenBank/DDBJ whole genome shotgun (WGS) entry which is preliminary data.</text>
</comment>
<dbReference type="RefSeq" id="WP_074199035.1">
    <property type="nucleotide sequence ID" value="NZ_DAONLC010000005.1"/>
</dbReference>
<dbReference type="GO" id="GO:0051301">
    <property type="term" value="P:cell division"/>
    <property type="evidence" value="ECO:0007669"/>
    <property type="project" value="UniProtKB-KW"/>
</dbReference>
<accession>A0ABY1JAX3</accession>
<evidence type="ECO:0000259" key="3">
    <source>
        <dbReference type="PROSITE" id="PS51724"/>
    </source>
</evidence>
<protein>
    <submittedName>
        <fullName evidence="4">Cell division protein DedD (Protein involved in septation)</fullName>
    </submittedName>
</protein>
<dbReference type="EMBL" id="FSQZ01000001">
    <property type="protein sequence ID" value="SIN62783.1"/>
    <property type="molecule type" value="Genomic_DNA"/>
</dbReference>
<feature type="compositionally biased region" description="Low complexity" evidence="1">
    <location>
        <begin position="107"/>
        <end position="144"/>
    </location>
</feature>
<dbReference type="Proteomes" id="UP000185093">
    <property type="component" value="Unassembled WGS sequence"/>
</dbReference>
<dbReference type="PROSITE" id="PS51724">
    <property type="entry name" value="SPOR"/>
    <property type="match status" value="1"/>
</dbReference>
<feature type="domain" description="SPOR" evidence="3">
    <location>
        <begin position="141"/>
        <end position="221"/>
    </location>
</feature>
<dbReference type="Pfam" id="PF05036">
    <property type="entry name" value="SPOR"/>
    <property type="match status" value="1"/>
</dbReference>
<keyword evidence="5" id="KW-1185">Reference proteome</keyword>
<evidence type="ECO:0000313" key="4">
    <source>
        <dbReference type="EMBL" id="SIN62783.1"/>
    </source>
</evidence>
<name>A0ABY1JAX3_9BACT</name>
<dbReference type="InterPro" id="IPR007730">
    <property type="entry name" value="SPOR-like_dom"/>
</dbReference>
<sequence length="221" mass="23708">MMKRDRQGEKRPVFSFGQIMIPLVGLIAIGLLYLGVKMFFFTPTRIVNDKANIPPAEIEAQPAPISNHADTGPAKPASKAPGTSVKATPSVPIEEPLASSKNVVAVPSSESPAAKSTKAASKTTTDGLEAKTSQQPSATSQPSKGGWGVQVGSFTEKWRADEVKGKLEKAGYGNQVRIVEAVVNGKRYYRVQVYAGGDVSDAKQLEKKMQDMNLPTFVVKY</sequence>
<dbReference type="SUPFAM" id="SSF110997">
    <property type="entry name" value="Sporulation related repeat"/>
    <property type="match status" value="1"/>
</dbReference>
<organism evidence="4 5">
    <name type="scientific">Acetomicrobium flavidum</name>
    <dbReference type="NCBI Taxonomy" id="49896"/>
    <lineage>
        <taxon>Bacteria</taxon>
        <taxon>Thermotogati</taxon>
        <taxon>Synergistota</taxon>
        <taxon>Synergistia</taxon>
        <taxon>Synergistales</taxon>
        <taxon>Acetomicrobiaceae</taxon>
        <taxon>Acetomicrobium</taxon>
    </lineage>
</organism>
<keyword evidence="2" id="KW-0812">Transmembrane</keyword>
<feature type="region of interest" description="Disordered" evidence="1">
    <location>
        <begin position="62"/>
        <end position="150"/>
    </location>
</feature>
<dbReference type="Gene3D" id="3.30.70.1070">
    <property type="entry name" value="Sporulation related repeat"/>
    <property type="match status" value="1"/>
</dbReference>
<keyword evidence="2" id="KW-0472">Membrane</keyword>
<feature type="transmembrane region" description="Helical" evidence="2">
    <location>
        <begin position="12"/>
        <end position="36"/>
    </location>
</feature>
<reference evidence="4 5" key="1">
    <citation type="submission" date="2016-11" db="EMBL/GenBank/DDBJ databases">
        <authorList>
            <person name="Varghese N."/>
            <person name="Submissions S."/>
        </authorList>
    </citation>
    <scope>NUCLEOTIDE SEQUENCE [LARGE SCALE GENOMIC DNA]</scope>
    <source>
        <strain evidence="4 5">DSM 20664</strain>
    </source>
</reference>
<keyword evidence="4" id="KW-0132">Cell division</keyword>
<keyword evidence="2" id="KW-1133">Transmembrane helix</keyword>
<dbReference type="InterPro" id="IPR036680">
    <property type="entry name" value="SPOR-like_sf"/>
</dbReference>
<keyword evidence="4" id="KW-0131">Cell cycle</keyword>
<evidence type="ECO:0000256" key="2">
    <source>
        <dbReference type="SAM" id="Phobius"/>
    </source>
</evidence>
<evidence type="ECO:0000313" key="5">
    <source>
        <dbReference type="Proteomes" id="UP000185093"/>
    </source>
</evidence>
<gene>
    <name evidence="4" type="ORF">SAMN05444368_0245</name>
</gene>